<keyword evidence="7" id="KW-0547">Nucleotide-binding</keyword>
<evidence type="ECO:0000256" key="8">
    <source>
        <dbReference type="ARBA" id="ARBA00022777"/>
    </source>
</evidence>
<feature type="modified residue" description="4-aspartylphosphate" evidence="13">
    <location>
        <position position="1134"/>
    </location>
</feature>
<dbReference type="InterPro" id="IPR013655">
    <property type="entry name" value="PAS_fold_3"/>
</dbReference>
<dbReference type="InterPro" id="IPR035965">
    <property type="entry name" value="PAS-like_dom_sf"/>
</dbReference>
<evidence type="ECO:0000256" key="1">
    <source>
        <dbReference type="ARBA" id="ARBA00000085"/>
    </source>
</evidence>
<dbReference type="PROSITE" id="PS50110">
    <property type="entry name" value="RESPONSE_REGULATORY"/>
    <property type="match status" value="2"/>
</dbReference>
<dbReference type="Pfam" id="PF00072">
    <property type="entry name" value="Response_reg"/>
    <property type="match status" value="1"/>
</dbReference>
<dbReference type="Pfam" id="PF08447">
    <property type="entry name" value="PAS_3"/>
    <property type="match status" value="1"/>
</dbReference>
<dbReference type="PANTHER" id="PTHR45339">
    <property type="entry name" value="HYBRID SIGNAL TRANSDUCTION HISTIDINE KINASE J"/>
    <property type="match status" value="1"/>
</dbReference>
<keyword evidence="3" id="KW-0600">Photoreceptor protein</keyword>
<keyword evidence="18" id="KW-1185">Reference proteome</keyword>
<dbReference type="GO" id="GO:0005524">
    <property type="term" value="F:ATP binding"/>
    <property type="evidence" value="ECO:0007669"/>
    <property type="project" value="UniProtKB-KW"/>
</dbReference>
<keyword evidence="10" id="KW-0157">Chromophore</keyword>
<feature type="compositionally biased region" description="Polar residues" evidence="14">
    <location>
        <begin position="209"/>
        <end position="219"/>
    </location>
</feature>
<dbReference type="FunFam" id="1.10.287.130:FF:000002">
    <property type="entry name" value="Two-component osmosensing histidine kinase"/>
    <property type="match status" value="1"/>
</dbReference>
<dbReference type="SUPFAM" id="SSF47384">
    <property type="entry name" value="Homodimeric domain of signal transducing histidine kinase"/>
    <property type="match status" value="1"/>
</dbReference>
<dbReference type="Pfam" id="PF02518">
    <property type="entry name" value="HATPase_c"/>
    <property type="match status" value="1"/>
</dbReference>
<dbReference type="CDD" id="cd00082">
    <property type="entry name" value="HisKA"/>
    <property type="match status" value="1"/>
</dbReference>
<dbReference type="EC" id="2.7.13.3" evidence="2"/>
<dbReference type="InterPro" id="IPR001789">
    <property type="entry name" value="Sig_transdc_resp-reg_receiver"/>
</dbReference>
<dbReference type="KEGG" id="smo:SELMODRAFT_426235"/>
<evidence type="ECO:0000256" key="11">
    <source>
        <dbReference type="ARBA" id="ARBA00023012"/>
    </source>
</evidence>
<keyword evidence="12" id="KW-0675">Receptor</keyword>
<keyword evidence="4 13" id="KW-0597">Phosphoprotein</keyword>
<dbReference type="InterPro" id="IPR011006">
    <property type="entry name" value="CheY-like_superfamily"/>
</dbReference>
<keyword evidence="8" id="KW-0418">Kinase</keyword>
<feature type="domain" description="Response regulatory" evidence="16">
    <location>
        <begin position="900"/>
        <end position="1039"/>
    </location>
</feature>
<dbReference type="Gene3D" id="1.10.287.130">
    <property type="match status" value="1"/>
</dbReference>
<dbReference type="PANTHER" id="PTHR45339:SF1">
    <property type="entry name" value="HYBRID SIGNAL TRANSDUCTION HISTIDINE KINASE J"/>
    <property type="match status" value="1"/>
</dbReference>
<dbReference type="InterPro" id="IPR000014">
    <property type="entry name" value="PAS"/>
</dbReference>
<evidence type="ECO:0000256" key="14">
    <source>
        <dbReference type="SAM" id="MobiDB-lite"/>
    </source>
</evidence>
<sequence length="1209" mass="135094">MKFPEECLRSCLQVCRGFSDAERPAWIVPSLVATAALVGFLVGRFDVTALIGKLERVLRNGEPRAILSQLSGILWATGGSFRHHVASQVRTKHSCLIRTISIEEGKRAVTLNQKSVEVVKEHKSDDSPQPSPQSTNSSSNSGSGSFKKENLSPLLVGSKKSTPASSISSLENSPVGTLRRRRELELDAMEDSRCYNQSTSSGKPRPLSIPTSNTTLSDCGTPSLSSLEYERLQDLPDDGTIPAAAWMCGKDVVSMDLSCSSMKWLNLIEIDLDTVYGEDWSQRVHPDDLLRSKEVIARAVGLKVPFQMEYRLQVGQDHFRWVLDIGKPRFSSSLTTAEFLGFVGWRIDIHERKTIENNYWKYWTLPHEFLVTWSGDGQFFDNVSTSLPSFLGYTMEEFKAVPWIEWLHEEDKATASDAFSKLKDGKAVVNLVNRYRCRDGMVASPLYIDGTGTYKWLNWTANDMFAACRDITADKLAQVELQRSQQELQRLTDVIPGGVFLCQVAKEGTECFPYMSKGAKNLFNCEMKETCDHGGNLNRVFGLNVHPDDWPRLEAEMKLAVSTQAPLDHDYRVLMDRNTRWVRVHAVPRFDSISGSTEWSGIAWDITEQHQVVAALKEARDSAERAAQANRKFLAHMSHEIRTPMNAVIGMGALILETDLTDEQREYASTIRSSGEALLGIINDILDYSKIEAGKMELELQPTEILQCVEESFDLVAPQAAVKGLELTYNVSDSVPSVLLGDSARIRQILVNLLSNAVKFTEKGYISVNVTGRQLEDPGRLPFKKFNRSLWEVEFSVADSGIGIPDDRKLSHKETLQLLEDMVALGSGLQFVRAYAVSTVVAFGKYYMALGKQLTGRCREANDREEGSTFHFTILAEDMPRYSQPASDHGDLRGLKNKRVLIVAGSSSSTQTMCSRLLKSWHMRPVCANTSDEALMLLTQMVDSGSISSGRLARFTERSPRAFDVVIFDCSLLDAEDPQVMECLGVCHATLQTVPTLLLTPFGRRTRDYYSGKQPVQFDAYVSKPIKESHLLNALMSLVLEPREAEKEEYYQLPAAASARKPKKESSSLSPVNNVSDLGKLYPLRILVAEDNIVNQKVILKLLLRLGYTADVVGNGREALDSVMRQVYDVILMDCFMPEMDGLEASRRIRENIRPTPVIVAVTAAALKEEMQACLQAGMHMYISKPIQADELMQTLGKCWRMKHTEPSQ</sequence>
<accession>D8SVS7</accession>
<dbReference type="SMART" id="SM00388">
    <property type="entry name" value="HisKA"/>
    <property type="match status" value="1"/>
</dbReference>
<evidence type="ECO:0000256" key="13">
    <source>
        <dbReference type="PROSITE-ProRule" id="PRU00169"/>
    </source>
</evidence>
<evidence type="ECO:0000256" key="12">
    <source>
        <dbReference type="ARBA" id="ARBA00023170"/>
    </source>
</evidence>
<dbReference type="SMART" id="SM00448">
    <property type="entry name" value="REC"/>
    <property type="match status" value="1"/>
</dbReference>
<keyword evidence="5" id="KW-0716">Sensory transduction</keyword>
<dbReference type="OMA" id="WRIDIHE"/>
<feature type="compositionally biased region" description="Low complexity" evidence="14">
    <location>
        <begin position="158"/>
        <end position="169"/>
    </location>
</feature>
<evidence type="ECO:0000313" key="17">
    <source>
        <dbReference type="EMBL" id="EFJ11551.1"/>
    </source>
</evidence>
<dbReference type="eggNOG" id="KOG0519">
    <property type="taxonomic scope" value="Eukaryota"/>
</dbReference>
<dbReference type="CDD" id="cd17546">
    <property type="entry name" value="REC_hyHK_CKI1_RcsC-like"/>
    <property type="match status" value="1"/>
</dbReference>
<evidence type="ECO:0000256" key="5">
    <source>
        <dbReference type="ARBA" id="ARBA00022606"/>
    </source>
</evidence>
<dbReference type="SUPFAM" id="SSF52172">
    <property type="entry name" value="CheY-like"/>
    <property type="match status" value="2"/>
</dbReference>
<dbReference type="Gene3D" id="3.40.50.2300">
    <property type="match status" value="2"/>
</dbReference>
<evidence type="ECO:0000256" key="6">
    <source>
        <dbReference type="ARBA" id="ARBA00022679"/>
    </source>
</evidence>
<dbReference type="InParanoid" id="D8SVS7"/>
<dbReference type="Pfam" id="PF00512">
    <property type="entry name" value="HisKA"/>
    <property type="match status" value="1"/>
</dbReference>
<dbReference type="InterPro" id="IPR003661">
    <property type="entry name" value="HisK_dim/P_dom"/>
</dbReference>
<keyword evidence="9" id="KW-0067">ATP-binding</keyword>
<evidence type="ECO:0000259" key="16">
    <source>
        <dbReference type="PROSITE" id="PS50110"/>
    </source>
</evidence>
<dbReference type="STRING" id="88036.D8SVS7"/>
<gene>
    <name evidence="17" type="ORF">SELMODRAFT_426235</name>
</gene>
<dbReference type="GO" id="GO:0000155">
    <property type="term" value="F:phosphorelay sensor kinase activity"/>
    <property type="evidence" value="ECO:0007669"/>
    <property type="project" value="InterPro"/>
</dbReference>
<dbReference type="InterPro" id="IPR036097">
    <property type="entry name" value="HisK_dim/P_sf"/>
</dbReference>
<evidence type="ECO:0000256" key="2">
    <source>
        <dbReference type="ARBA" id="ARBA00012438"/>
    </source>
</evidence>
<proteinExistence type="predicted"/>
<name>D8SVS7_SELML</name>
<dbReference type="InterPro" id="IPR036890">
    <property type="entry name" value="HATPase_C_sf"/>
</dbReference>
<dbReference type="InterPro" id="IPR005467">
    <property type="entry name" value="His_kinase_dom"/>
</dbReference>
<organism evidence="18">
    <name type="scientific">Selaginella moellendorffii</name>
    <name type="common">Spikemoss</name>
    <dbReference type="NCBI Taxonomy" id="88036"/>
    <lineage>
        <taxon>Eukaryota</taxon>
        <taxon>Viridiplantae</taxon>
        <taxon>Streptophyta</taxon>
        <taxon>Embryophyta</taxon>
        <taxon>Tracheophyta</taxon>
        <taxon>Lycopodiopsida</taxon>
        <taxon>Selaginellales</taxon>
        <taxon>Selaginellaceae</taxon>
        <taxon>Selaginella</taxon>
    </lineage>
</organism>
<dbReference type="Gene3D" id="3.30.450.20">
    <property type="entry name" value="PAS domain"/>
    <property type="match status" value="3"/>
</dbReference>
<feature type="domain" description="Response regulatory" evidence="16">
    <location>
        <begin position="1085"/>
        <end position="1200"/>
    </location>
</feature>
<dbReference type="SUPFAM" id="SSF55785">
    <property type="entry name" value="PYP-like sensor domain (PAS domain)"/>
    <property type="match status" value="3"/>
</dbReference>
<feature type="modified residue" description="4-aspartylphosphate" evidence="13">
    <location>
        <position position="969"/>
    </location>
</feature>
<keyword evidence="6" id="KW-0808">Transferase</keyword>
<feature type="domain" description="Histidine kinase" evidence="15">
    <location>
        <begin position="636"/>
        <end position="878"/>
    </location>
</feature>
<evidence type="ECO:0000256" key="10">
    <source>
        <dbReference type="ARBA" id="ARBA00022991"/>
    </source>
</evidence>
<feature type="region of interest" description="Disordered" evidence="14">
    <location>
        <begin position="118"/>
        <end position="219"/>
    </location>
</feature>
<evidence type="ECO:0000256" key="3">
    <source>
        <dbReference type="ARBA" id="ARBA00022543"/>
    </source>
</evidence>
<dbReference type="SUPFAM" id="SSF55874">
    <property type="entry name" value="ATPase domain of HSP90 chaperone/DNA topoisomerase II/histidine kinase"/>
    <property type="match status" value="1"/>
</dbReference>
<dbReference type="SMART" id="SM00387">
    <property type="entry name" value="HATPase_c"/>
    <property type="match status" value="1"/>
</dbReference>
<evidence type="ECO:0000313" key="18">
    <source>
        <dbReference type="Proteomes" id="UP000001514"/>
    </source>
</evidence>
<dbReference type="CDD" id="cd00130">
    <property type="entry name" value="PAS"/>
    <property type="match status" value="3"/>
</dbReference>
<evidence type="ECO:0000256" key="9">
    <source>
        <dbReference type="ARBA" id="ARBA00022840"/>
    </source>
</evidence>
<keyword evidence="11" id="KW-0902">Two-component regulatory system</keyword>
<dbReference type="EMBL" id="GL377646">
    <property type="protein sequence ID" value="EFJ11551.1"/>
    <property type="molecule type" value="Genomic_DNA"/>
</dbReference>
<comment type="catalytic activity">
    <reaction evidence="1">
        <text>ATP + protein L-histidine = ADP + protein N-phospho-L-histidine.</text>
        <dbReference type="EC" id="2.7.13.3"/>
    </reaction>
</comment>
<dbReference type="Gene3D" id="3.30.565.10">
    <property type="entry name" value="Histidine kinase-like ATPase, C-terminal domain"/>
    <property type="match status" value="1"/>
</dbReference>
<dbReference type="AlphaFoldDB" id="D8SVS7"/>
<feature type="compositionally biased region" description="Basic and acidic residues" evidence="14">
    <location>
        <begin position="182"/>
        <end position="193"/>
    </location>
</feature>
<dbReference type="GO" id="GO:0005634">
    <property type="term" value="C:nucleus"/>
    <property type="evidence" value="ECO:0000318"/>
    <property type="project" value="GO_Central"/>
</dbReference>
<reference evidence="17 18" key="1">
    <citation type="journal article" date="2011" name="Science">
        <title>The Selaginella genome identifies genetic changes associated with the evolution of vascular plants.</title>
        <authorList>
            <person name="Banks J.A."/>
            <person name="Nishiyama T."/>
            <person name="Hasebe M."/>
            <person name="Bowman J.L."/>
            <person name="Gribskov M."/>
            <person name="dePamphilis C."/>
            <person name="Albert V.A."/>
            <person name="Aono N."/>
            <person name="Aoyama T."/>
            <person name="Ambrose B.A."/>
            <person name="Ashton N.W."/>
            <person name="Axtell M.J."/>
            <person name="Barker E."/>
            <person name="Barker M.S."/>
            <person name="Bennetzen J.L."/>
            <person name="Bonawitz N.D."/>
            <person name="Chapple C."/>
            <person name="Cheng C."/>
            <person name="Correa L.G."/>
            <person name="Dacre M."/>
            <person name="DeBarry J."/>
            <person name="Dreyer I."/>
            <person name="Elias M."/>
            <person name="Engstrom E.M."/>
            <person name="Estelle M."/>
            <person name="Feng L."/>
            <person name="Finet C."/>
            <person name="Floyd S.K."/>
            <person name="Frommer W.B."/>
            <person name="Fujita T."/>
            <person name="Gramzow L."/>
            <person name="Gutensohn M."/>
            <person name="Harholt J."/>
            <person name="Hattori M."/>
            <person name="Heyl A."/>
            <person name="Hirai T."/>
            <person name="Hiwatashi Y."/>
            <person name="Ishikawa M."/>
            <person name="Iwata M."/>
            <person name="Karol K.G."/>
            <person name="Koehler B."/>
            <person name="Kolukisaoglu U."/>
            <person name="Kubo M."/>
            <person name="Kurata T."/>
            <person name="Lalonde S."/>
            <person name="Li K."/>
            <person name="Li Y."/>
            <person name="Litt A."/>
            <person name="Lyons E."/>
            <person name="Manning G."/>
            <person name="Maruyama T."/>
            <person name="Michael T.P."/>
            <person name="Mikami K."/>
            <person name="Miyazaki S."/>
            <person name="Morinaga S."/>
            <person name="Murata T."/>
            <person name="Mueller-Roeber B."/>
            <person name="Nelson D.R."/>
            <person name="Obara M."/>
            <person name="Oguri Y."/>
            <person name="Olmstead R.G."/>
            <person name="Onodera N."/>
            <person name="Petersen B.L."/>
            <person name="Pils B."/>
            <person name="Prigge M."/>
            <person name="Rensing S.A."/>
            <person name="Riano-Pachon D.M."/>
            <person name="Roberts A.W."/>
            <person name="Sato Y."/>
            <person name="Scheller H.V."/>
            <person name="Schulz B."/>
            <person name="Schulz C."/>
            <person name="Shakirov E.V."/>
            <person name="Shibagaki N."/>
            <person name="Shinohara N."/>
            <person name="Shippen D.E."/>
            <person name="Soerensen I."/>
            <person name="Sotooka R."/>
            <person name="Sugimoto N."/>
            <person name="Sugita M."/>
            <person name="Sumikawa N."/>
            <person name="Tanurdzic M."/>
            <person name="Theissen G."/>
            <person name="Ulvskov P."/>
            <person name="Wakazuki S."/>
            <person name="Weng J.K."/>
            <person name="Willats W.W."/>
            <person name="Wipf D."/>
            <person name="Wolf P.G."/>
            <person name="Yang L."/>
            <person name="Zimmer A.D."/>
            <person name="Zhu Q."/>
            <person name="Mitros T."/>
            <person name="Hellsten U."/>
            <person name="Loque D."/>
            <person name="Otillar R."/>
            <person name="Salamov A."/>
            <person name="Schmutz J."/>
            <person name="Shapiro H."/>
            <person name="Lindquist E."/>
            <person name="Lucas S."/>
            <person name="Rokhsar D."/>
            <person name="Grigoriev I.V."/>
        </authorList>
    </citation>
    <scope>NUCLEOTIDE SEQUENCE [LARGE SCALE GENOMIC DNA]</scope>
</reference>
<dbReference type="Gramene" id="EFJ11551">
    <property type="protein sequence ID" value="EFJ11551"/>
    <property type="gene ID" value="SELMODRAFT_426235"/>
</dbReference>
<dbReference type="InterPro" id="IPR003594">
    <property type="entry name" value="HATPase_dom"/>
</dbReference>
<dbReference type="GO" id="GO:0009881">
    <property type="term" value="F:photoreceptor activity"/>
    <property type="evidence" value="ECO:0007669"/>
    <property type="project" value="UniProtKB-KW"/>
</dbReference>
<evidence type="ECO:0000256" key="4">
    <source>
        <dbReference type="ARBA" id="ARBA00022553"/>
    </source>
</evidence>
<evidence type="ECO:0000256" key="7">
    <source>
        <dbReference type="ARBA" id="ARBA00022741"/>
    </source>
</evidence>
<dbReference type="HOGENOM" id="CLU_269952_0_0_1"/>
<dbReference type="PROSITE" id="PS50109">
    <property type="entry name" value="HIS_KIN"/>
    <property type="match status" value="1"/>
</dbReference>
<evidence type="ECO:0000259" key="15">
    <source>
        <dbReference type="PROSITE" id="PS50109"/>
    </source>
</evidence>
<feature type="compositionally biased region" description="Low complexity" evidence="14">
    <location>
        <begin position="132"/>
        <end position="145"/>
    </location>
</feature>
<protein>
    <recommendedName>
        <fullName evidence="2">histidine kinase</fullName>
        <ecNumber evidence="2">2.7.13.3</ecNumber>
    </recommendedName>
</protein>
<dbReference type="Proteomes" id="UP000001514">
    <property type="component" value="Unassembled WGS sequence"/>
</dbReference>